<protein>
    <recommendedName>
        <fullName evidence="3">Asparagine synthetase domain-containing protein</fullName>
    </recommendedName>
</protein>
<keyword evidence="2" id="KW-1185">Reference proteome</keyword>
<dbReference type="OrthoDB" id="6287162at2"/>
<comment type="caution">
    <text evidence="1">The sequence shown here is derived from an EMBL/GenBank/DDBJ whole genome shotgun (WGS) entry which is preliminary data.</text>
</comment>
<accession>A0A4Y8ZSP2</accession>
<proteinExistence type="predicted"/>
<gene>
    <name evidence="1" type="ORF">E2493_07215</name>
</gene>
<dbReference type="EMBL" id="SPDV01000010">
    <property type="protein sequence ID" value="TFI59031.1"/>
    <property type="molecule type" value="Genomic_DNA"/>
</dbReference>
<evidence type="ECO:0000313" key="2">
    <source>
        <dbReference type="Proteomes" id="UP000298213"/>
    </source>
</evidence>
<organism evidence="1 2">
    <name type="scientific">Sphingomonas parva</name>
    <dbReference type="NCBI Taxonomy" id="2555898"/>
    <lineage>
        <taxon>Bacteria</taxon>
        <taxon>Pseudomonadati</taxon>
        <taxon>Pseudomonadota</taxon>
        <taxon>Alphaproteobacteria</taxon>
        <taxon>Sphingomonadales</taxon>
        <taxon>Sphingomonadaceae</taxon>
        <taxon>Sphingomonas</taxon>
    </lineage>
</organism>
<dbReference type="Proteomes" id="UP000298213">
    <property type="component" value="Unassembled WGS sequence"/>
</dbReference>
<reference evidence="1 2" key="1">
    <citation type="submission" date="2019-03" db="EMBL/GenBank/DDBJ databases">
        <title>Genome sequence of Sphingomonas sp. 17J27-24.</title>
        <authorList>
            <person name="Kim M."/>
            <person name="Maeng S."/>
            <person name="Sathiyaraj S."/>
        </authorList>
    </citation>
    <scope>NUCLEOTIDE SEQUENCE [LARGE SCALE GENOMIC DNA]</scope>
    <source>
        <strain evidence="1 2">17J27-24</strain>
    </source>
</reference>
<evidence type="ECO:0008006" key="3">
    <source>
        <dbReference type="Google" id="ProtNLM"/>
    </source>
</evidence>
<evidence type="ECO:0000313" key="1">
    <source>
        <dbReference type="EMBL" id="TFI59031.1"/>
    </source>
</evidence>
<dbReference type="InterPro" id="IPR014729">
    <property type="entry name" value="Rossmann-like_a/b/a_fold"/>
</dbReference>
<dbReference type="AlphaFoldDB" id="A0A4Y8ZSP2"/>
<dbReference type="RefSeq" id="WP_135085191.1">
    <property type="nucleotide sequence ID" value="NZ_SPDV01000010.1"/>
</dbReference>
<sequence>MGALFVVRTSDPGFAASALAGARDQFARHGLAAPAERAVPGWRVLHAPHVLGGPETFLEQGEDFVAVAGTLTCDGRIGRPALAALLSMDLSHGPDWARLGGQFAALVHRRGRTFLFTDYFAAFQLFRDDDARLFSTSFLAAAGALPTLSFDAQAVYEMAFNVVPIGDDTVFNELKLLGPEAMVELGRDAAHVHPLAKPLPDAPVETAESGRIEAHRDRLSAVVQAHSEPFGDRICCPLSGGLDSRLVLAALRAAGRKPNVYVYGRPGSEDVDIALRIGASQGFEVEWVDKGAFRRLLPDAFPEQVERNFQDYDGLPVYGEIFESGANAAARDARHPGGALSASGGCGEIYRNFFYLPDRPAPAAAIARTFFARYDRRDLTEAFGEAGFLRAVEDKILAALGRPGDRGALPRPLIEQIYPRVRCRSFFGREISLEGRHGPYLMPFLDHRVVAEAMTLPMRMKHAGRFEAKLLAAIDPDLARLPSAYGHHFAEPPGARHLFSEWSSRIRPAWLRQKSYALQRRLRRAAPQRSGYLADDFLGRVIDLDFPAMRRFFRIGNVADDGMLMRIANLEYLAARLGSRVRG</sequence>
<dbReference type="Gene3D" id="3.40.50.620">
    <property type="entry name" value="HUPs"/>
    <property type="match status" value="1"/>
</dbReference>
<dbReference type="SUPFAM" id="SSF52402">
    <property type="entry name" value="Adenine nucleotide alpha hydrolases-like"/>
    <property type="match status" value="1"/>
</dbReference>
<name>A0A4Y8ZSP2_9SPHN</name>